<dbReference type="Proteomes" id="UP000266677">
    <property type="component" value="Unassembled WGS sequence"/>
</dbReference>
<reference evidence="1 2" key="1">
    <citation type="submission" date="2018-09" db="EMBL/GenBank/DDBJ databases">
        <title>YIM PH21274 draft genome.</title>
        <authorList>
            <person name="Miao C."/>
        </authorList>
    </citation>
    <scope>NUCLEOTIDE SEQUENCE [LARGE SCALE GENOMIC DNA]</scope>
    <source>
        <strain evidence="1 2">YIM PH 21724</strain>
    </source>
</reference>
<protein>
    <submittedName>
        <fullName evidence="1">Uncharacterized protein</fullName>
    </submittedName>
</protein>
<keyword evidence="2" id="KW-1185">Reference proteome</keyword>
<evidence type="ECO:0000313" key="1">
    <source>
        <dbReference type="EMBL" id="RJO70111.1"/>
    </source>
</evidence>
<gene>
    <name evidence="1" type="ORF">D5S18_30140</name>
</gene>
<dbReference type="EMBL" id="QZFU01000041">
    <property type="protein sequence ID" value="RJO70111.1"/>
    <property type="molecule type" value="Genomic_DNA"/>
</dbReference>
<organism evidence="1 2">
    <name type="scientific">Nocardia panacis</name>
    <dbReference type="NCBI Taxonomy" id="2340916"/>
    <lineage>
        <taxon>Bacteria</taxon>
        <taxon>Bacillati</taxon>
        <taxon>Actinomycetota</taxon>
        <taxon>Actinomycetes</taxon>
        <taxon>Mycobacteriales</taxon>
        <taxon>Nocardiaceae</taxon>
        <taxon>Nocardia</taxon>
    </lineage>
</organism>
<accession>A0A3A4JMU9</accession>
<sequence length="212" mass="22438">MTTATRVELRTAGHLSLARAISSFQNLIVFDNAWTGITTTIEQVAAADETALTAIVGSILSDLEEALLGAAWLQDYVVDVEIQNIREAALAAASRLPDSLGSVVQDVDQVFGNEFGAFAEVCYTSLRDGLREQRSTLVGELARLLAAEQSEGDLFKNILCGIASGMTVGGLVATAVPPHVTGPIIVGAGATALKAFKCDLNDLAQKKNWRFT</sequence>
<dbReference type="AlphaFoldDB" id="A0A3A4JMU9"/>
<dbReference type="OrthoDB" id="9830133at2"/>
<evidence type="ECO:0000313" key="2">
    <source>
        <dbReference type="Proteomes" id="UP000266677"/>
    </source>
</evidence>
<comment type="caution">
    <text evidence="1">The sequence shown here is derived from an EMBL/GenBank/DDBJ whole genome shotgun (WGS) entry which is preliminary data.</text>
</comment>
<dbReference type="RefSeq" id="WP_120044476.1">
    <property type="nucleotide sequence ID" value="NZ_QZFU01000041.1"/>
</dbReference>
<name>A0A3A4JMU9_9NOCA</name>
<proteinExistence type="predicted"/>